<evidence type="ECO:0000313" key="3">
    <source>
        <dbReference type="Proteomes" id="UP001301653"/>
    </source>
</evidence>
<proteinExistence type="predicted"/>
<feature type="non-terminal residue" evidence="2">
    <location>
        <position position="300"/>
    </location>
</feature>
<comment type="caution">
    <text evidence="2">The sequence shown here is derived from an EMBL/GenBank/DDBJ whole genome shotgun (WGS) entry which is preliminary data.</text>
</comment>
<dbReference type="SUPFAM" id="SSF55785">
    <property type="entry name" value="PYP-like sensor domain (PAS domain)"/>
    <property type="match status" value="1"/>
</dbReference>
<accession>A0ABU5V353</accession>
<reference evidence="2 3" key="1">
    <citation type="submission" date="2023-12" db="EMBL/GenBank/DDBJ databases">
        <title>Stenotrophomonas guangdongensis sp. nov., isolated from wilted pepper plants (Capsicum annuum).</title>
        <authorList>
            <person name="Qiu M."/>
            <person name="Li Y."/>
            <person name="Liu Q."/>
            <person name="Zhang X."/>
            <person name="Huang Y."/>
            <person name="Guo R."/>
            <person name="Hu M."/>
            <person name="Zhou J."/>
            <person name="Zhou X."/>
        </authorList>
    </citation>
    <scope>NUCLEOTIDE SEQUENCE [LARGE SCALE GENOMIC DNA]</scope>
    <source>
        <strain evidence="2 3">MH1</strain>
    </source>
</reference>
<gene>
    <name evidence="2" type="ORF">VA603_09415</name>
</gene>
<organism evidence="2 3">
    <name type="scientific">Stenotrophomonas capsici</name>
    <dbReference type="NCBI Taxonomy" id="3110230"/>
    <lineage>
        <taxon>Bacteria</taxon>
        <taxon>Pseudomonadati</taxon>
        <taxon>Pseudomonadota</taxon>
        <taxon>Gammaproteobacteria</taxon>
        <taxon>Lysobacterales</taxon>
        <taxon>Lysobacteraceae</taxon>
        <taxon>Stenotrophomonas</taxon>
    </lineage>
</organism>
<evidence type="ECO:0000259" key="1">
    <source>
        <dbReference type="Pfam" id="PF13188"/>
    </source>
</evidence>
<dbReference type="EMBL" id="JAYFUH010000116">
    <property type="protein sequence ID" value="MEA5667747.1"/>
    <property type="molecule type" value="Genomic_DNA"/>
</dbReference>
<dbReference type="InterPro" id="IPR000014">
    <property type="entry name" value="PAS"/>
</dbReference>
<dbReference type="Pfam" id="PF13188">
    <property type="entry name" value="PAS_8"/>
    <property type="match status" value="1"/>
</dbReference>
<sequence>MERDRQLSALLEPLYASVLDFSALGAFNRGLAELTDSHVSGVLIHDVAGGRASVNHIHGVDNAVMGELLAELDLREDPWMQRVTPQLAIGRVLDTDDFLARKQALNSGFYNNYYRRLGIVQQVAAVGLYDGTSSVTLSICHGDLQRVYGEAELGLLRALTPHWINAYAMIRRMGGLEQQVSTLEHALECSPVAMFVLDDGLRIQRANAAAEALLANGMLGRESGMLVAKGRARSGLHGLLQRALRGASQLRGGDVESLVLPDAGGLPCGVLTAHRLVRWSPQERGTLLIFVREVKQAAPG</sequence>
<keyword evidence="3" id="KW-1185">Reference proteome</keyword>
<dbReference type="InterPro" id="IPR035965">
    <property type="entry name" value="PAS-like_dom_sf"/>
</dbReference>
<dbReference type="Gene3D" id="3.30.450.20">
    <property type="entry name" value="PAS domain"/>
    <property type="match status" value="1"/>
</dbReference>
<feature type="domain" description="PAS" evidence="1">
    <location>
        <begin position="183"/>
        <end position="215"/>
    </location>
</feature>
<name>A0ABU5V353_9GAMM</name>
<dbReference type="Proteomes" id="UP001301653">
    <property type="component" value="Unassembled WGS sequence"/>
</dbReference>
<dbReference type="RefSeq" id="WP_323438642.1">
    <property type="nucleotide sequence ID" value="NZ_JAYFUH010000116.1"/>
</dbReference>
<protein>
    <submittedName>
        <fullName evidence="2">PAS domain-containing protein</fullName>
    </submittedName>
</protein>
<evidence type="ECO:0000313" key="2">
    <source>
        <dbReference type="EMBL" id="MEA5667747.1"/>
    </source>
</evidence>